<feature type="chain" id="PRO_5012580253" description="Outer membrane protein beta-barrel domain-containing protein" evidence="1">
    <location>
        <begin position="16"/>
        <end position="394"/>
    </location>
</feature>
<evidence type="ECO:0000256" key="1">
    <source>
        <dbReference type="SAM" id="SignalP"/>
    </source>
</evidence>
<sequence>MIAAVCACSASMAFAQSPPEMTLDVSVGGGITSNPFLDSNGKTSGSATIALSPSVFVEDELGETRLRGDLRLTQYLQRYGSDIAGALEATTVRKLDERTQLEIGVSARTSRSALGNGLIFAPTPGEIPGPLVPPVSPILDTTIAGTRARTTSIGTNIGIAHELDELSGLNAGVELNGTYIGNDAGFDYRSASANLGYERKLSPRTTVTMGTQVGGVDYLGRRTGDSLIVSPRVGVQQQLSERMNLIADAGISFVRTAVVGGHSERVTFAGSLGLCDRGPNRSLCLSASRSAQPTALGGVSTVTTAALSYDARLSRVDRLALGARYGRTNEDGAGLPLVRVTDFVGASATYSRDISERIALTVTPSYAKLFDDLQPRRANYAIMFGLTMKFGKRR</sequence>
<proteinExistence type="predicted"/>
<accession>A0A246JVG4</accession>
<name>A0A246JVG4_9SPHN</name>
<evidence type="ECO:0000313" key="2">
    <source>
        <dbReference type="EMBL" id="OWQ97028.1"/>
    </source>
</evidence>
<feature type="signal peptide" evidence="1">
    <location>
        <begin position="1"/>
        <end position="15"/>
    </location>
</feature>
<keyword evidence="3" id="KW-1185">Reference proteome</keyword>
<evidence type="ECO:0008006" key="4">
    <source>
        <dbReference type="Google" id="ProtNLM"/>
    </source>
</evidence>
<dbReference type="SUPFAM" id="SSF56935">
    <property type="entry name" value="Porins"/>
    <property type="match status" value="1"/>
</dbReference>
<organism evidence="2 3">
    <name type="scientific">Sphingopyxis bauzanensis</name>
    <dbReference type="NCBI Taxonomy" id="651663"/>
    <lineage>
        <taxon>Bacteria</taxon>
        <taxon>Pseudomonadati</taxon>
        <taxon>Pseudomonadota</taxon>
        <taxon>Alphaproteobacteria</taxon>
        <taxon>Sphingomonadales</taxon>
        <taxon>Sphingomonadaceae</taxon>
        <taxon>Sphingopyxis</taxon>
    </lineage>
</organism>
<evidence type="ECO:0000313" key="3">
    <source>
        <dbReference type="Proteomes" id="UP000197361"/>
    </source>
</evidence>
<keyword evidence="1" id="KW-0732">Signal</keyword>
<protein>
    <recommendedName>
        <fullName evidence="4">Outer membrane protein beta-barrel domain-containing protein</fullName>
    </recommendedName>
</protein>
<comment type="caution">
    <text evidence="2">The sequence shown here is derived from an EMBL/GenBank/DDBJ whole genome shotgun (WGS) entry which is preliminary data.</text>
</comment>
<gene>
    <name evidence="2" type="ORF">CDQ92_08030</name>
</gene>
<dbReference type="AlphaFoldDB" id="A0A246JVG4"/>
<reference evidence="2 3" key="1">
    <citation type="journal article" date="2010" name="Int. J. Syst. Evol. Microbiol.">
        <title>Sphingopyxis bauzanensis sp. nov., a psychrophilic bacterium isolated from soil.</title>
        <authorList>
            <person name="Zhang D.C."/>
            <person name="Liu H.C."/>
            <person name="Xin Y.H."/>
            <person name="Zhou Y.G."/>
            <person name="Schinner F."/>
            <person name="Margesin R."/>
        </authorList>
    </citation>
    <scope>NUCLEOTIDE SEQUENCE [LARGE SCALE GENOMIC DNA]</scope>
    <source>
        <strain evidence="2 3">DSM 22271</strain>
    </source>
</reference>
<dbReference type="EMBL" id="NISK01000002">
    <property type="protein sequence ID" value="OWQ97028.1"/>
    <property type="molecule type" value="Genomic_DNA"/>
</dbReference>
<dbReference type="Proteomes" id="UP000197361">
    <property type="component" value="Unassembled WGS sequence"/>
</dbReference>